<name>A0A6H5GMN7_9HEMI</name>
<gene>
    <name evidence="1" type="ORF">NTEN_LOCUS10543</name>
</gene>
<protein>
    <submittedName>
        <fullName evidence="1">Uncharacterized protein</fullName>
    </submittedName>
</protein>
<feature type="non-terminal residue" evidence="1">
    <location>
        <position position="61"/>
    </location>
</feature>
<keyword evidence="2" id="KW-1185">Reference proteome</keyword>
<proteinExistence type="predicted"/>
<dbReference type="AlphaFoldDB" id="A0A6H5GMN7"/>
<sequence length="61" mass="6594">MTLVRIFCAKCISDNRKIIHQRSTLLSCVPELGSGTSAGGMKTPIGFRLVDSSCSFVISLF</sequence>
<evidence type="ECO:0000313" key="1">
    <source>
        <dbReference type="EMBL" id="CAB0005066.1"/>
    </source>
</evidence>
<organism evidence="1 2">
    <name type="scientific">Nesidiocoris tenuis</name>
    <dbReference type="NCBI Taxonomy" id="355587"/>
    <lineage>
        <taxon>Eukaryota</taxon>
        <taxon>Metazoa</taxon>
        <taxon>Ecdysozoa</taxon>
        <taxon>Arthropoda</taxon>
        <taxon>Hexapoda</taxon>
        <taxon>Insecta</taxon>
        <taxon>Pterygota</taxon>
        <taxon>Neoptera</taxon>
        <taxon>Paraneoptera</taxon>
        <taxon>Hemiptera</taxon>
        <taxon>Heteroptera</taxon>
        <taxon>Panheteroptera</taxon>
        <taxon>Cimicomorpha</taxon>
        <taxon>Miridae</taxon>
        <taxon>Dicyphina</taxon>
        <taxon>Nesidiocoris</taxon>
    </lineage>
</organism>
<accession>A0A6H5GMN7</accession>
<dbReference type="Proteomes" id="UP000479000">
    <property type="component" value="Unassembled WGS sequence"/>
</dbReference>
<dbReference type="EMBL" id="CADCXU010015858">
    <property type="protein sequence ID" value="CAB0005066.1"/>
    <property type="molecule type" value="Genomic_DNA"/>
</dbReference>
<reference evidence="1 2" key="1">
    <citation type="submission" date="2020-02" db="EMBL/GenBank/DDBJ databases">
        <authorList>
            <person name="Ferguson B K."/>
        </authorList>
    </citation>
    <scope>NUCLEOTIDE SEQUENCE [LARGE SCALE GENOMIC DNA]</scope>
</reference>
<evidence type="ECO:0000313" key="2">
    <source>
        <dbReference type="Proteomes" id="UP000479000"/>
    </source>
</evidence>